<dbReference type="Pfam" id="PF14949">
    <property type="entry name" value="ARF7EP_C"/>
    <property type="match status" value="1"/>
</dbReference>
<comment type="caution">
    <text evidence="2">The sequence shown here is derived from an EMBL/GenBank/DDBJ whole genome shotgun (WGS) entry which is preliminary data.</text>
</comment>
<organism evidence="2 3">
    <name type="scientific">Trichonephila inaurata madagascariensis</name>
    <dbReference type="NCBI Taxonomy" id="2747483"/>
    <lineage>
        <taxon>Eukaryota</taxon>
        <taxon>Metazoa</taxon>
        <taxon>Ecdysozoa</taxon>
        <taxon>Arthropoda</taxon>
        <taxon>Chelicerata</taxon>
        <taxon>Arachnida</taxon>
        <taxon>Araneae</taxon>
        <taxon>Araneomorphae</taxon>
        <taxon>Entelegynae</taxon>
        <taxon>Araneoidea</taxon>
        <taxon>Nephilidae</taxon>
        <taxon>Trichonephila</taxon>
        <taxon>Trichonephila inaurata</taxon>
    </lineage>
</organism>
<keyword evidence="3" id="KW-1185">Reference proteome</keyword>
<evidence type="ECO:0000313" key="3">
    <source>
        <dbReference type="Proteomes" id="UP000886998"/>
    </source>
</evidence>
<dbReference type="OrthoDB" id="6434242at2759"/>
<dbReference type="EMBL" id="BMAV01004419">
    <property type="protein sequence ID" value="GFY44791.1"/>
    <property type="molecule type" value="Genomic_DNA"/>
</dbReference>
<dbReference type="AlphaFoldDB" id="A0A8X7BTY2"/>
<evidence type="ECO:0000313" key="2">
    <source>
        <dbReference type="EMBL" id="GFY44791.1"/>
    </source>
</evidence>
<reference evidence="2" key="1">
    <citation type="submission" date="2020-08" db="EMBL/GenBank/DDBJ databases">
        <title>Multicomponent nature underlies the extraordinary mechanical properties of spider dragline silk.</title>
        <authorList>
            <person name="Kono N."/>
            <person name="Nakamura H."/>
            <person name="Mori M."/>
            <person name="Yoshida Y."/>
            <person name="Ohtoshi R."/>
            <person name="Malay A.D."/>
            <person name="Moran D.A.P."/>
            <person name="Tomita M."/>
            <person name="Numata K."/>
            <person name="Arakawa K."/>
        </authorList>
    </citation>
    <scope>NUCLEOTIDE SEQUENCE</scope>
</reference>
<evidence type="ECO:0000259" key="1">
    <source>
        <dbReference type="Pfam" id="PF14949"/>
    </source>
</evidence>
<name>A0A8X7BTY2_9ARAC</name>
<gene>
    <name evidence="2" type="primary">ARL14EP</name>
    <name evidence="2" type="ORF">TNIN_390141</name>
</gene>
<accession>A0A8X7BTY2</accession>
<feature type="domain" description="ARF7 effector protein C-terminal" evidence="1">
    <location>
        <begin position="4"/>
        <end position="59"/>
    </location>
</feature>
<dbReference type="Proteomes" id="UP000886998">
    <property type="component" value="Unassembled WGS sequence"/>
</dbReference>
<proteinExistence type="predicted"/>
<protein>
    <submittedName>
        <fullName evidence="2">ARL14 effector protein</fullName>
    </submittedName>
</protein>
<feature type="non-terminal residue" evidence="2">
    <location>
        <position position="1"/>
    </location>
</feature>
<dbReference type="InterPro" id="IPR029264">
    <property type="entry name" value="ARF7EP_C"/>
</dbReference>
<dbReference type="PANTHER" id="PTHR46536">
    <property type="entry name" value="ARL14 EFFECTOR PROTEIN"/>
    <property type="match status" value="1"/>
</dbReference>
<sequence length="91" mass="10493">PKKEKNPPKYDAMGIHIKSGLDLCDCLDVECPGCYTPCPACTSAKCGSECRRNRHWEYQGYLTEGGDVLKNPIKDWTKKEEEEFDEFFKNR</sequence>
<dbReference type="PANTHER" id="PTHR46536:SF3">
    <property type="entry name" value="ARF7 EFFECTOR PROTEIN C-TERMINAL DOMAIN-CONTAINING PROTEIN"/>
    <property type="match status" value="1"/>
</dbReference>